<protein>
    <submittedName>
        <fullName evidence="1">Uncharacterized protein</fullName>
    </submittedName>
</protein>
<dbReference type="Proteomes" id="UP000600365">
    <property type="component" value="Unassembled WGS sequence"/>
</dbReference>
<gene>
    <name evidence="1" type="ORF">GCM10011579_097880</name>
</gene>
<sequence length="177" mass="18896">MSGTRLSPVRRIAVPASEAEREQMAAAFRVALEGLYPGAGVSRVVRDLARPVFEVGWICGVRTGHTGPALADVPLPPYVLGTALSSLASAVGGEAPGPELLQLVSYHGSVEGAHGRYWVTRIHREADAHGQELVTYRLSTYTQGRLRDALHGVHAESVTALPQHFQDAADGPFLARL</sequence>
<accession>A0A917YGF3</accession>
<dbReference type="EMBL" id="BMMM01000036">
    <property type="protein sequence ID" value="GGN96420.1"/>
    <property type="molecule type" value="Genomic_DNA"/>
</dbReference>
<dbReference type="AlphaFoldDB" id="A0A917YGF3"/>
<reference evidence="1 2" key="1">
    <citation type="journal article" date="2014" name="Int. J. Syst. Evol. Microbiol.">
        <title>Complete genome sequence of Corynebacterium casei LMG S-19264T (=DSM 44701T), isolated from a smear-ripened cheese.</title>
        <authorList>
            <consortium name="US DOE Joint Genome Institute (JGI-PGF)"/>
            <person name="Walter F."/>
            <person name="Albersmeier A."/>
            <person name="Kalinowski J."/>
            <person name="Ruckert C."/>
        </authorList>
    </citation>
    <scope>NUCLEOTIDE SEQUENCE [LARGE SCALE GENOMIC DNA]</scope>
    <source>
        <strain evidence="1 2">CGMCC 4.7111</strain>
    </source>
</reference>
<evidence type="ECO:0000313" key="1">
    <source>
        <dbReference type="EMBL" id="GGN96420.1"/>
    </source>
</evidence>
<organism evidence="1 2">
    <name type="scientific">Streptomyces albiflavescens</name>
    <dbReference type="NCBI Taxonomy" id="1623582"/>
    <lineage>
        <taxon>Bacteria</taxon>
        <taxon>Bacillati</taxon>
        <taxon>Actinomycetota</taxon>
        <taxon>Actinomycetes</taxon>
        <taxon>Kitasatosporales</taxon>
        <taxon>Streptomycetaceae</taxon>
        <taxon>Streptomyces</taxon>
    </lineage>
</organism>
<name>A0A917YGF3_9ACTN</name>
<evidence type="ECO:0000313" key="2">
    <source>
        <dbReference type="Proteomes" id="UP000600365"/>
    </source>
</evidence>
<comment type="caution">
    <text evidence="1">The sequence shown here is derived from an EMBL/GenBank/DDBJ whole genome shotgun (WGS) entry which is preliminary data.</text>
</comment>
<proteinExistence type="predicted"/>
<keyword evidence="2" id="KW-1185">Reference proteome</keyword>